<dbReference type="PANTHER" id="PTHR31731">
    <property type="match status" value="1"/>
</dbReference>
<name>A0A7J6X4N3_THATH</name>
<dbReference type="OrthoDB" id="696558at2759"/>
<dbReference type="AlphaFoldDB" id="A0A7J6X4N3"/>
<dbReference type="SMART" id="SM00499">
    <property type="entry name" value="AAI"/>
    <property type="match status" value="1"/>
</dbReference>
<feature type="signal peptide" evidence="2">
    <location>
        <begin position="1"/>
        <end position="25"/>
    </location>
</feature>
<feature type="chain" id="PRO_5029542801" evidence="2">
    <location>
        <begin position="26"/>
        <end position="167"/>
    </location>
</feature>
<comment type="caution">
    <text evidence="4">The sequence shown here is derived from an EMBL/GenBank/DDBJ whole genome shotgun (WGS) entry which is preliminary data.</text>
</comment>
<feature type="region of interest" description="Disordered" evidence="1">
    <location>
        <begin position="30"/>
        <end position="84"/>
    </location>
</feature>
<dbReference type="CDD" id="cd01958">
    <property type="entry name" value="HPS_like"/>
    <property type="match status" value="1"/>
</dbReference>
<keyword evidence="5" id="KW-1185">Reference proteome</keyword>
<evidence type="ECO:0000313" key="5">
    <source>
        <dbReference type="Proteomes" id="UP000554482"/>
    </source>
</evidence>
<dbReference type="SUPFAM" id="SSF47699">
    <property type="entry name" value="Bifunctional inhibitor/lipid-transfer protein/seed storage 2S albumin"/>
    <property type="match status" value="1"/>
</dbReference>
<dbReference type="EMBL" id="JABWDY010006288">
    <property type="protein sequence ID" value="KAF5203785.1"/>
    <property type="molecule type" value="Genomic_DNA"/>
</dbReference>
<evidence type="ECO:0000256" key="2">
    <source>
        <dbReference type="SAM" id="SignalP"/>
    </source>
</evidence>
<dbReference type="InterPro" id="IPR027923">
    <property type="entry name" value="Hydrophob_seed_dom"/>
</dbReference>
<gene>
    <name evidence="4" type="ORF">FRX31_006630</name>
</gene>
<dbReference type="Gene3D" id="1.10.110.10">
    <property type="entry name" value="Plant lipid-transfer and hydrophobic proteins"/>
    <property type="match status" value="1"/>
</dbReference>
<dbReference type="InterPro" id="IPR051636">
    <property type="entry name" value="Plant_LTP/defense-related"/>
</dbReference>
<keyword evidence="2" id="KW-0732">Signal</keyword>
<dbReference type="Pfam" id="PF14547">
    <property type="entry name" value="Hydrophob_seed"/>
    <property type="match status" value="1"/>
</dbReference>
<protein>
    <submittedName>
        <fullName evidence="4">PEARLI1-like lipid transfer protein</fullName>
    </submittedName>
</protein>
<sequence>MGSKSYASAALFFALNLLFFSLATATCSCSNPPPSPKPKPTPSPKPTPTPKTPSTPKPKPTPSPPKSPSTPKPKPTPPAPSKGTCPRDTLKLGVCANLLGGVVGVITSPSNTPCCVLIQGLTDLEAALCLCTAIKANILGVNLNVEISLSLVLNTCGKKVPSGYKCT</sequence>
<accession>A0A7J6X4N3</accession>
<organism evidence="4 5">
    <name type="scientific">Thalictrum thalictroides</name>
    <name type="common">Rue-anemone</name>
    <name type="synonym">Anemone thalictroides</name>
    <dbReference type="NCBI Taxonomy" id="46969"/>
    <lineage>
        <taxon>Eukaryota</taxon>
        <taxon>Viridiplantae</taxon>
        <taxon>Streptophyta</taxon>
        <taxon>Embryophyta</taxon>
        <taxon>Tracheophyta</taxon>
        <taxon>Spermatophyta</taxon>
        <taxon>Magnoliopsida</taxon>
        <taxon>Ranunculales</taxon>
        <taxon>Ranunculaceae</taxon>
        <taxon>Thalictroideae</taxon>
        <taxon>Thalictrum</taxon>
    </lineage>
</organism>
<feature type="domain" description="Bifunctional inhibitor/plant lipid transfer protein/seed storage helical" evidence="3">
    <location>
        <begin position="85"/>
        <end position="166"/>
    </location>
</feature>
<dbReference type="Proteomes" id="UP000554482">
    <property type="component" value="Unassembled WGS sequence"/>
</dbReference>
<evidence type="ECO:0000256" key="1">
    <source>
        <dbReference type="SAM" id="MobiDB-lite"/>
    </source>
</evidence>
<evidence type="ECO:0000313" key="4">
    <source>
        <dbReference type="EMBL" id="KAF5203785.1"/>
    </source>
</evidence>
<dbReference type="InterPro" id="IPR036312">
    <property type="entry name" value="Bifun_inhib/LTP/seed_sf"/>
</dbReference>
<evidence type="ECO:0000259" key="3">
    <source>
        <dbReference type="SMART" id="SM00499"/>
    </source>
</evidence>
<feature type="compositionally biased region" description="Pro residues" evidence="1">
    <location>
        <begin position="31"/>
        <end position="80"/>
    </location>
</feature>
<reference evidence="4 5" key="1">
    <citation type="submission" date="2020-06" db="EMBL/GenBank/DDBJ databases">
        <title>Transcriptomic and genomic resources for Thalictrum thalictroides and T. hernandezii: Facilitating candidate gene discovery in an emerging model plant lineage.</title>
        <authorList>
            <person name="Arias T."/>
            <person name="Riano-Pachon D.M."/>
            <person name="Di Stilio V.S."/>
        </authorList>
    </citation>
    <scope>NUCLEOTIDE SEQUENCE [LARGE SCALE GENOMIC DNA]</scope>
    <source>
        <strain evidence="5">cv. WT478/WT964</strain>
        <tissue evidence="4">Leaves</tissue>
    </source>
</reference>
<proteinExistence type="predicted"/>
<dbReference type="InterPro" id="IPR016140">
    <property type="entry name" value="Bifunc_inhib/LTP/seed_store"/>
</dbReference>
<dbReference type="PROSITE" id="PS51257">
    <property type="entry name" value="PROKAR_LIPOPROTEIN"/>
    <property type="match status" value="1"/>
</dbReference>